<evidence type="ECO:0000313" key="3">
    <source>
        <dbReference type="Proteomes" id="UP000626210"/>
    </source>
</evidence>
<feature type="chain" id="PRO_5046694988" evidence="1">
    <location>
        <begin position="24"/>
        <end position="269"/>
    </location>
</feature>
<comment type="caution">
    <text evidence="2">The sequence shown here is derived from an EMBL/GenBank/DDBJ whole genome shotgun (WGS) entry which is preliminary data.</text>
</comment>
<evidence type="ECO:0000256" key="1">
    <source>
        <dbReference type="SAM" id="SignalP"/>
    </source>
</evidence>
<dbReference type="Gene3D" id="3.40.190.10">
    <property type="entry name" value="Periplasmic binding protein-like II"/>
    <property type="match status" value="2"/>
</dbReference>
<dbReference type="RefSeq" id="WP_189686661.1">
    <property type="nucleotide sequence ID" value="NZ_BMYK01000004.1"/>
</dbReference>
<dbReference type="PANTHER" id="PTHR38834">
    <property type="entry name" value="PERIPLASMIC SUBSTRATE BINDING PROTEIN FAMILY 3"/>
    <property type="match status" value="1"/>
</dbReference>
<keyword evidence="3" id="KW-1185">Reference proteome</keyword>
<feature type="signal peptide" evidence="1">
    <location>
        <begin position="1"/>
        <end position="23"/>
    </location>
</feature>
<keyword evidence="1" id="KW-0732">Signal</keyword>
<dbReference type="Proteomes" id="UP000626210">
    <property type="component" value="Unassembled WGS sequence"/>
</dbReference>
<protein>
    <submittedName>
        <fullName evidence="2">ABC transporter substrate-binding protein</fullName>
    </submittedName>
</protein>
<sequence>MAHLIRLLWLATALLAGSARAQALPELRLLAAELPPYTYQVPSASVSADPGPGRGVLHALVQELAGRVGHSGRIEYLPWFRAQEIARQGPRVGILALTRSPEREPHYRWMVELMTDDLVLVGSPGVDVSDLAHVRDRPVGVLEFSGAEALVRSLGFAKVSPQREEWMNAKRMKDRRIDAWIAPRAMVVHAVREVRGNLDVLQFGQVIRPSRLYLATSPDVAQDEAAQWEAAWAAMQADGTAARIVRAQLQAEVDPVEDHKRRIREEPFN</sequence>
<evidence type="ECO:0000313" key="2">
    <source>
        <dbReference type="EMBL" id="GHC78388.1"/>
    </source>
</evidence>
<dbReference type="PANTHER" id="PTHR38834:SF3">
    <property type="entry name" value="SOLUTE-BINDING PROTEIN FAMILY 3_N-TERMINAL DOMAIN-CONTAINING PROTEIN"/>
    <property type="match status" value="1"/>
</dbReference>
<gene>
    <name evidence="2" type="ORF">GCM10007320_18640</name>
</gene>
<dbReference type="SUPFAM" id="SSF53850">
    <property type="entry name" value="Periplasmic binding protein-like II"/>
    <property type="match status" value="1"/>
</dbReference>
<accession>A0ABQ3FZ80</accession>
<proteinExistence type="predicted"/>
<reference evidence="3" key="1">
    <citation type="journal article" date="2019" name="Int. J. Syst. Evol. Microbiol.">
        <title>The Global Catalogue of Microorganisms (GCM) 10K type strain sequencing project: providing services to taxonomists for standard genome sequencing and annotation.</title>
        <authorList>
            <consortium name="The Broad Institute Genomics Platform"/>
            <consortium name="The Broad Institute Genome Sequencing Center for Infectious Disease"/>
            <person name="Wu L."/>
            <person name="Ma J."/>
        </authorList>
    </citation>
    <scope>NUCLEOTIDE SEQUENCE [LARGE SCALE GENOMIC DNA]</scope>
    <source>
        <strain evidence="3">KCTC 23314</strain>
    </source>
</reference>
<organism evidence="2 3">
    <name type="scientific">Pseudorhodoferax aquiterrae</name>
    <dbReference type="NCBI Taxonomy" id="747304"/>
    <lineage>
        <taxon>Bacteria</taxon>
        <taxon>Pseudomonadati</taxon>
        <taxon>Pseudomonadota</taxon>
        <taxon>Betaproteobacteria</taxon>
        <taxon>Burkholderiales</taxon>
        <taxon>Comamonadaceae</taxon>
    </lineage>
</organism>
<name>A0ABQ3FZ80_9BURK</name>
<dbReference type="EMBL" id="BMYK01000004">
    <property type="protein sequence ID" value="GHC78388.1"/>
    <property type="molecule type" value="Genomic_DNA"/>
</dbReference>